<dbReference type="AlphaFoldDB" id="A0A914ZBL2"/>
<organism evidence="3 4">
    <name type="scientific">Panagrolaimus superbus</name>
    <dbReference type="NCBI Taxonomy" id="310955"/>
    <lineage>
        <taxon>Eukaryota</taxon>
        <taxon>Metazoa</taxon>
        <taxon>Ecdysozoa</taxon>
        <taxon>Nematoda</taxon>
        <taxon>Chromadorea</taxon>
        <taxon>Rhabditida</taxon>
        <taxon>Tylenchina</taxon>
        <taxon>Panagrolaimomorpha</taxon>
        <taxon>Panagrolaimoidea</taxon>
        <taxon>Panagrolaimidae</taxon>
        <taxon>Panagrolaimus</taxon>
    </lineage>
</organism>
<evidence type="ECO:0000313" key="3">
    <source>
        <dbReference type="Proteomes" id="UP000887577"/>
    </source>
</evidence>
<evidence type="ECO:0000256" key="1">
    <source>
        <dbReference type="SAM" id="MobiDB-lite"/>
    </source>
</evidence>
<dbReference type="Proteomes" id="UP000887577">
    <property type="component" value="Unplaced"/>
</dbReference>
<sequence length="197" mass="21845">MSIIHSFTLCVLQYFRLYALDTILSSKLDEDVSPKCRWGNKSKKQCNDQLSACSDVSTYISEEGRSTPQYNEVKLSSASSTSTTTTAATTTKEEEFKQYDNLECQIADEESPISSLPTTCHKKQKSAHSHDSGASNETKSTVAEISSMEFDVISGKSIEGELQRQRKDSIGSVDPKEFEETNSPAFSCRNFTLPLSH</sequence>
<accession>A0A914ZBL2</accession>
<protein>
    <submittedName>
        <fullName evidence="4">Uncharacterized protein</fullName>
    </submittedName>
</protein>
<feature type="signal peptide" evidence="2">
    <location>
        <begin position="1"/>
        <end position="19"/>
    </location>
</feature>
<feature type="region of interest" description="Disordered" evidence="1">
    <location>
        <begin position="156"/>
        <end position="182"/>
    </location>
</feature>
<feature type="compositionally biased region" description="Low complexity" evidence="1">
    <location>
        <begin position="76"/>
        <end position="90"/>
    </location>
</feature>
<keyword evidence="3" id="KW-1185">Reference proteome</keyword>
<feature type="compositionally biased region" description="Basic and acidic residues" evidence="1">
    <location>
        <begin position="158"/>
        <end position="179"/>
    </location>
</feature>
<keyword evidence="2" id="KW-0732">Signal</keyword>
<name>A0A914ZBL2_9BILA</name>
<dbReference type="WBParaSite" id="PSU_v2.g7636.t1">
    <property type="protein sequence ID" value="PSU_v2.g7636.t1"/>
    <property type="gene ID" value="PSU_v2.g7636"/>
</dbReference>
<evidence type="ECO:0000313" key="4">
    <source>
        <dbReference type="WBParaSite" id="PSU_v2.g7636.t1"/>
    </source>
</evidence>
<evidence type="ECO:0000256" key="2">
    <source>
        <dbReference type="SAM" id="SignalP"/>
    </source>
</evidence>
<reference evidence="4" key="1">
    <citation type="submission" date="2022-11" db="UniProtKB">
        <authorList>
            <consortium name="WormBaseParasite"/>
        </authorList>
    </citation>
    <scope>IDENTIFICATION</scope>
</reference>
<feature type="region of interest" description="Disordered" evidence="1">
    <location>
        <begin position="116"/>
        <end position="140"/>
    </location>
</feature>
<feature type="region of interest" description="Disordered" evidence="1">
    <location>
        <begin position="70"/>
        <end position="91"/>
    </location>
</feature>
<proteinExistence type="predicted"/>
<feature type="chain" id="PRO_5036712253" evidence="2">
    <location>
        <begin position="20"/>
        <end position="197"/>
    </location>
</feature>